<dbReference type="CDD" id="cd09008">
    <property type="entry name" value="MTAN"/>
    <property type="match status" value="1"/>
</dbReference>
<evidence type="ECO:0000313" key="8">
    <source>
        <dbReference type="Proteomes" id="UP000549913"/>
    </source>
</evidence>
<dbReference type="InterPro" id="IPR035994">
    <property type="entry name" value="Nucleoside_phosphorylase_sf"/>
</dbReference>
<dbReference type="GO" id="GO:0005829">
    <property type="term" value="C:cytosol"/>
    <property type="evidence" value="ECO:0007669"/>
    <property type="project" value="TreeGrafter"/>
</dbReference>
<reference evidence="7 8" key="1">
    <citation type="submission" date="2020-07" db="EMBL/GenBank/DDBJ databases">
        <title>Sequencing the genomes of 1000 actinobacteria strains.</title>
        <authorList>
            <person name="Klenk H.-P."/>
        </authorList>
    </citation>
    <scope>NUCLEOTIDE SEQUENCE [LARGE SCALE GENOMIC DNA]</scope>
    <source>
        <strain evidence="7 8">DSM 26474</strain>
    </source>
</reference>
<dbReference type="GO" id="GO:0008782">
    <property type="term" value="F:adenosylhomocysteine nucleosidase activity"/>
    <property type="evidence" value="ECO:0007669"/>
    <property type="project" value="UniProtKB-EC"/>
</dbReference>
<evidence type="ECO:0000313" key="7">
    <source>
        <dbReference type="EMBL" id="NYD69138.1"/>
    </source>
</evidence>
<evidence type="ECO:0000256" key="5">
    <source>
        <dbReference type="ARBA" id="ARBA00023167"/>
    </source>
</evidence>
<comment type="pathway">
    <text evidence="1">Amino-acid biosynthesis; L-methionine biosynthesis via salvage pathway; S-methyl-5-thio-alpha-D-ribose 1-phosphate from S-methyl-5'-thioadenosine (hydrolase route): step 1/2.</text>
</comment>
<keyword evidence="7" id="KW-0326">Glycosidase</keyword>
<sequence>MEEQRTPAPLAIVQVAMADEAAPFLARAEGWAEGPAGERVGQAVLRHVVLDGLPVLLVHSGIGFVNAASALTTAIVRAREQGAGHPLVLSAGTAGGLGAGVAAGDVVVGSAYINIDADARVFGYRLGQVPGMPAVYDADERMLAALASLAPDAGAGWALRTGPIVSSYSFVTADRAAIARTDFPEAAAVDMESSAIAQVSFSNGLGFASVRGISDLATDDAPTDHVDNTALTAERSAQIVLALIRAAS</sequence>
<dbReference type="Gene3D" id="3.40.50.1580">
    <property type="entry name" value="Nucleoside phosphorylase domain"/>
    <property type="match status" value="1"/>
</dbReference>
<dbReference type="EMBL" id="JACCBM010000001">
    <property type="protein sequence ID" value="NYD69138.1"/>
    <property type="molecule type" value="Genomic_DNA"/>
</dbReference>
<dbReference type="EC" id="3.2.2.9" evidence="2"/>
<dbReference type="InterPro" id="IPR000845">
    <property type="entry name" value="Nucleoside_phosphorylase_d"/>
</dbReference>
<comment type="caution">
    <text evidence="7">The sequence shown here is derived from an EMBL/GenBank/DDBJ whole genome shotgun (WGS) entry which is preliminary data.</text>
</comment>
<evidence type="ECO:0000256" key="4">
    <source>
        <dbReference type="ARBA" id="ARBA00022801"/>
    </source>
</evidence>
<dbReference type="AlphaFoldDB" id="A0A852S7A2"/>
<dbReference type="GO" id="GO:0008930">
    <property type="term" value="F:methylthioadenosine nucleosidase activity"/>
    <property type="evidence" value="ECO:0007669"/>
    <property type="project" value="InterPro"/>
</dbReference>
<dbReference type="SUPFAM" id="SSF53167">
    <property type="entry name" value="Purine and uridine phosphorylases"/>
    <property type="match status" value="1"/>
</dbReference>
<organism evidence="7 8">
    <name type="scientific">Herbiconiux flava</name>
    <dbReference type="NCBI Taxonomy" id="881268"/>
    <lineage>
        <taxon>Bacteria</taxon>
        <taxon>Bacillati</taxon>
        <taxon>Actinomycetota</taxon>
        <taxon>Actinomycetes</taxon>
        <taxon>Micrococcales</taxon>
        <taxon>Microbacteriaceae</taxon>
        <taxon>Herbiconiux</taxon>
    </lineage>
</organism>
<feature type="domain" description="Nucleoside phosphorylase" evidence="6">
    <location>
        <begin position="12"/>
        <end position="245"/>
    </location>
</feature>
<evidence type="ECO:0000259" key="6">
    <source>
        <dbReference type="Pfam" id="PF01048"/>
    </source>
</evidence>
<accession>A0A852S7A2</accession>
<keyword evidence="8" id="KW-1185">Reference proteome</keyword>
<dbReference type="GO" id="GO:0019509">
    <property type="term" value="P:L-methionine salvage from methylthioadenosine"/>
    <property type="evidence" value="ECO:0007669"/>
    <property type="project" value="UniProtKB-UniPathway"/>
</dbReference>
<evidence type="ECO:0000256" key="2">
    <source>
        <dbReference type="ARBA" id="ARBA00011974"/>
    </source>
</evidence>
<name>A0A852S7A2_9MICO</name>
<dbReference type="PANTHER" id="PTHR46832">
    <property type="entry name" value="5'-METHYLTHIOADENOSINE/S-ADENOSYLHOMOCYSTEINE NUCLEOSIDASE"/>
    <property type="match status" value="1"/>
</dbReference>
<protein>
    <recommendedName>
        <fullName evidence="2">adenosylhomocysteine nucleosidase</fullName>
        <ecNumber evidence="2">3.2.2.9</ecNumber>
    </recommendedName>
</protein>
<dbReference type="InterPro" id="IPR010049">
    <property type="entry name" value="MTA_SAH_Nsdase"/>
</dbReference>
<keyword evidence="4 7" id="KW-0378">Hydrolase</keyword>
<keyword evidence="5" id="KW-0486">Methionine biosynthesis</keyword>
<dbReference type="GO" id="GO:0019284">
    <property type="term" value="P:L-methionine salvage from S-adenosylmethionine"/>
    <property type="evidence" value="ECO:0007669"/>
    <property type="project" value="TreeGrafter"/>
</dbReference>
<dbReference type="Pfam" id="PF01048">
    <property type="entry name" value="PNP_UDP_1"/>
    <property type="match status" value="1"/>
</dbReference>
<dbReference type="GO" id="GO:0009164">
    <property type="term" value="P:nucleoside catabolic process"/>
    <property type="evidence" value="ECO:0007669"/>
    <property type="project" value="InterPro"/>
</dbReference>
<gene>
    <name evidence="7" type="ORF">BJ984_000296</name>
</gene>
<keyword evidence="3" id="KW-0028">Amino-acid biosynthesis</keyword>
<dbReference type="PANTHER" id="PTHR46832:SF1">
    <property type="entry name" value="5'-METHYLTHIOADENOSINE_S-ADENOSYLHOMOCYSTEINE NUCLEOSIDASE"/>
    <property type="match status" value="1"/>
</dbReference>
<evidence type="ECO:0000256" key="1">
    <source>
        <dbReference type="ARBA" id="ARBA00004945"/>
    </source>
</evidence>
<dbReference type="RefSeq" id="WP_179546521.1">
    <property type="nucleotide sequence ID" value="NZ_BSEW01000001.1"/>
</dbReference>
<dbReference type="NCBIfam" id="TIGR01704">
    <property type="entry name" value="MTA_SAH-Nsdase"/>
    <property type="match status" value="1"/>
</dbReference>
<dbReference type="Proteomes" id="UP000549913">
    <property type="component" value="Unassembled WGS sequence"/>
</dbReference>
<dbReference type="UniPathway" id="UPA00904">
    <property type="reaction ID" value="UER00871"/>
</dbReference>
<evidence type="ECO:0000256" key="3">
    <source>
        <dbReference type="ARBA" id="ARBA00022605"/>
    </source>
</evidence>
<proteinExistence type="predicted"/>